<gene>
    <name evidence="4" type="ORF">MKW98_003755</name>
</gene>
<dbReference type="PANTHER" id="PTHR45631:SF44">
    <property type="entry name" value="CARBOHYDRATE-BINDING PROTEIN OF THE ER PROTEIN"/>
    <property type="match status" value="1"/>
</dbReference>
<feature type="region of interest" description="Disordered" evidence="1">
    <location>
        <begin position="143"/>
        <end position="184"/>
    </location>
</feature>
<keyword evidence="3" id="KW-0732">Signal</keyword>
<evidence type="ECO:0000256" key="2">
    <source>
        <dbReference type="SAM" id="Phobius"/>
    </source>
</evidence>
<keyword evidence="5" id="KW-1185">Reference proteome</keyword>
<evidence type="ECO:0000313" key="4">
    <source>
        <dbReference type="EMBL" id="KAI3942156.1"/>
    </source>
</evidence>
<dbReference type="Proteomes" id="UP001202328">
    <property type="component" value="Unassembled WGS sequence"/>
</dbReference>
<evidence type="ECO:0000256" key="3">
    <source>
        <dbReference type="SAM" id="SignalP"/>
    </source>
</evidence>
<feature type="transmembrane region" description="Helical" evidence="2">
    <location>
        <begin position="188"/>
        <end position="209"/>
    </location>
</feature>
<comment type="caution">
    <text evidence="4">The sequence shown here is derived from an EMBL/GenBank/DDBJ whole genome shotgun (WGS) entry which is preliminary data.</text>
</comment>
<accession>A0AAD4T8C0</accession>
<dbReference type="PANTHER" id="PTHR45631">
    <property type="entry name" value="OS07G0107800 PROTEIN-RELATED"/>
    <property type="match status" value="1"/>
</dbReference>
<keyword evidence="2" id="KW-1133">Transmembrane helix</keyword>
<feature type="compositionally biased region" description="Low complexity" evidence="1">
    <location>
        <begin position="167"/>
        <end position="178"/>
    </location>
</feature>
<dbReference type="SUPFAM" id="SSF52058">
    <property type="entry name" value="L domain-like"/>
    <property type="match status" value="1"/>
</dbReference>
<feature type="chain" id="PRO_5042182679" evidence="3">
    <location>
        <begin position="18"/>
        <end position="254"/>
    </location>
</feature>
<dbReference type="AlphaFoldDB" id="A0AAD4T8C0"/>
<proteinExistence type="predicted"/>
<feature type="compositionally biased region" description="Polar residues" evidence="1">
    <location>
        <begin position="143"/>
        <end position="166"/>
    </location>
</feature>
<evidence type="ECO:0000313" key="5">
    <source>
        <dbReference type="Proteomes" id="UP001202328"/>
    </source>
</evidence>
<keyword evidence="2" id="KW-0472">Membrane</keyword>
<dbReference type="Gene3D" id="3.80.10.10">
    <property type="entry name" value="Ribonuclease Inhibitor"/>
    <property type="match status" value="1"/>
</dbReference>
<name>A0AAD4T8C0_9MAGN</name>
<sequence length="254" mass="27183">MIKLSVLALKSLVDTFGFVLDRVGDPCLPTPYSWINCSSDDTPRITEINMHGSLTFGGSHIPDFSAMDALEKLDIGGNTLLNIEFPDFLADFPKLKVLYLVGTPFYGTVPTSLKKRSDNNTLKLWLPATGLCFSDEAVCPAQTETGTGTGNSPGTDGETSPGTVEETSTTNSFTPTRTKSSKKKTVPIALGTGIPIFVIFWAIVGFLAINHQKRKAAAAAGQTNGNFQDLEGAAENILPDDQGVNTDRKTHPTV</sequence>
<organism evidence="4 5">
    <name type="scientific">Papaver atlanticum</name>
    <dbReference type="NCBI Taxonomy" id="357466"/>
    <lineage>
        <taxon>Eukaryota</taxon>
        <taxon>Viridiplantae</taxon>
        <taxon>Streptophyta</taxon>
        <taxon>Embryophyta</taxon>
        <taxon>Tracheophyta</taxon>
        <taxon>Spermatophyta</taxon>
        <taxon>Magnoliopsida</taxon>
        <taxon>Ranunculales</taxon>
        <taxon>Papaveraceae</taxon>
        <taxon>Papaveroideae</taxon>
        <taxon>Papaver</taxon>
    </lineage>
</organism>
<feature type="signal peptide" evidence="3">
    <location>
        <begin position="1"/>
        <end position="17"/>
    </location>
</feature>
<protein>
    <submittedName>
        <fullName evidence="4">Uncharacterized protein</fullName>
    </submittedName>
</protein>
<dbReference type="EMBL" id="JAJJMB010004716">
    <property type="protein sequence ID" value="KAI3942156.1"/>
    <property type="molecule type" value="Genomic_DNA"/>
</dbReference>
<keyword evidence="2" id="KW-0812">Transmembrane</keyword>
<reference evidence="4" key="1">
    <citation type="submission" date="2022-04" db="EMBL/GenBank/DDBJ databases">
        <title>A functionally conserved STORR gene fusion in Papaver species that diverged 16.8 million years ago.</title>
        <authorList>
            <person name="Catania T."/>
        </authorList>
    </citation>
    <scope>NUCLEOTIDE SEQUENCE</scope>
    <source>
        <strain evidence="4">S-188037</strain>
    </source>
</reference>
<evidence type="ECO:0000256" key="1">
    <source>
        <dbReference type="SAM" id="MobiDB-lite"/>
    </source>
</evidence>
<dbReference type="InterPro" id="IPR032675">
    <property type="entry name" value="LRR_dom_sf"/>
</dbReference>